<organism evidence="7 8">
    <name type="scientific">Halalkalibacter kiskunsagensis</name>
    <dbReference type="NCBI Taxonomy" id="1548599"/>
    <lineage>
        <taxon>Bacteria</taxon>
        <taxon>Bacillati</taxon>
        <taxon>Bacillota</taxon>
        <taxon>Bacilli</taxon>
        <taxon>Bacillales</taxon>
        <taxon>Bacillaceae</taxon>
        <taxon>Halalkalibacter</taxon>
    </lineage>
</organism>
<dbReference type="PROSITE" id="PS51063">
    <property type="entry name" value="HTH_CRP_2"/>
    <property type="match status" value="1"/>
</dbReference>
<dbReference type="InterPro" id="IPR000595">
    <property type="entry name" value="cNMP-bd_dom"/>
</dbReference>
<dbReference type="Gene3D" id="2.60.120.10">
    <property type="entry name" value="Jelly Rolls"/>
    <property type="match status" value="1"/>
</dbReference>
<evidence type="ECO:0000256" key="2">
    <source>
        <dbReference type="ARBA" id="ARBA00023125"/>
    </source>
</evidence>
<accession>A0ABV6KDZ3</accession>
<feature type="domain" description="Cyclic nucleotide-binding" evidence="5">
    <location>
        <begin position="16"/>
        <end position="116"/>
    </location>
</feature>
<evidence type="ECO:0000256" key="1">
    <source>
        <dbReference type="ARBA" id="ARBA00023015"/>
    </source>
</evidence>
<evidence type="ECO:0000259" key="6">
    <source>
        <dbReference type="PROSITE" id="PS51063"/>
    </source>
</evidence>
<evidence type="ECO:0000256" key="3">
    <source>
        <dbReference type="ARBA" id="ARBA00023159"/>
    </source>
</evidence>
<protein>
    <submittedName>
        <fullName evidence="7">Crp/Fnr family transcriptional regulator</fullName>
    </submittedName>
</protein>
<keyword evidence="3" id="KW-0010">Activator</keyword>
<sequence>MTKLTLGRTIQQNTFHLSEKTLSSLTDIMYEQHVEAGTYLFWEGDTADKLFYIKKGHVKLTKSTSDGKEYILNMFDNGDLFGELSSFMSINYSYNAMAITDCTIGVIQQKDLEVILWQHGEIAVEFLKWTQLLNQITQSKLRDLTFHGKLGALCSTIIRMANSYGETFEDYIRITKKVKNGEIGEYIGATRESVNRMLSDLRTKGILGQENGYILVHDLKALKDICHCEGCPLEICRM</sequence>
<dbReference type="InterPro" id="IPR012318">
    <property type="entry name" value="HTH_CRP"/>
</dbReference>
<dbReference type="InterPro" id="IPR036388">
    <property type="entry name" value="WH-like_DNA-bd_sf"/>
</dbReference>
<feature type="domain" description="HTH crp-type" evidence="6">
    <location>
        <begin position="147"/>
        <end position="220"/>
    </location>
</feature>
<dbReference type="Pfam" id="PF13545">
    <property type="entry name" value="HTH_Crp_2"/>
    <property type="match status" value="1"/>
</dbReference>
<dbReference type="PROSITE" id="PS50042">
    <property type="entry name" value="CNMP_BINDING_3"/>
    <property type="match status" value="1"/>
</dbReference>
<proteinExistence type="predicted"/>
<evidence type="ECO:0000259" key="5">
    <source>
        <dbReference type="PROSITE" id="PS50042"/>
    </source>
</evidence>
<dbReference type="PANTHER" id="PTHR24567">
    <property type="entry name" value="CRP FAMILY TRANSCRIPTIONAL REGULATORY PROTEIN"/>
    <property type="match status" value="1"/>
</dbReference>
<evidence type="ECO:0000313" key="7">
    <source>
        <dbReference type="EMBL" id="MFC0471525.1"/>
    </source>
</evidence>
<gene>
    <name evidence="7" type="ORF">ACFFHM_13740</name>
</gene>
<keyword evidence="4" id="KW-0804">Transcription</keyword>
<dbReference type="Proteomes" id="UP001589838">
    <property type="component" value="Unassembled WGS sequence"/>
</dbReference>
<evidence type="ECO:0000313" key="8">
    <source>
        <dbReference type="Proteomes" id="UP001589838"/>
    </source>
</evidence>
<dbReference type="PANTHER" id="PTHR24567:SF74">
    <property type="entry name" value="HTH-TYPE TRANSCRIPTIONAL REGULATOR ARCR"/>
    <property type="match status" value="1"/>
</dbReference>
<dbReference type="SMART" id="SM00100">
    <property type="entry name" value="cNMP"/>
    <property type="match status" value="1"/>
</dbReference>
<dbReference type="InterPro" id="IPR036390">
    <property type="entry name" value="WH_DNA-bd_sf"/>
</dbReference>
<comment type="caution">
    <text evidence="7">The sequence shown here is derived from an EMBL/GenBank/DDBJ whole genome shotgun (WGS) entry which is preliminary data.</text>
</comment>
<dbReference type="InterPro" id="IPR014710">
    <property type="entry name" value="RmlC-like_jellyroll"/>
</dbReference>
<dbReference type="InterPro" id="IPR018490">
    <property type="entry name" value="cNMP-bd_dom_sf"/>
</dbReference>
<dbReference type="InterPro" id="IPR050397">
    <property type="entry name" value="Env_Response_Regulators"/>
</dbReference>
<dbReference type="SMART" id="SM00419">
    <property type="entry name" value="HTH_CRP"/>
    <property type="match status" value="1"/>
</dbReference>
<keyword evidence="1" id="KW-0805">Transcription regulation</keyword>
<reference evidence="7 8" key="1">
    <citation type="submission" date="2024-09" db="EMBL/GenBank/DDBJ databases">
        <authorList>
            <person name="Sun Q."/>
            <person name="Mori K."/>
        </authorList>
    </citation>
    <scope>NUCLEOTIDE SEQUENCE [LARGE SCALE GENOMIC DNA]</scope>
    <source>
        <strain evidence="7 8">NCAIM B.02610</strain>
    </source>
</reference>
<keyword evidence="8" id="KW-1185">Reference proteome</keyword>
<dbReference type="RefSeq" id="WP_335962091.1">
    <property type="nucleotide sequence ID" value="NZ_JAXBLX010000024.1"/>
</dbReference>
<dbReference type="EMBL" id="JBHLUX010000035">
    <property type="protein sequence ID" value="MFC0471525.1"/>
    <property type="molecule type" value="Genomic_DNA"/>
</dbReference>
<dbReference type="Gene3D" id="1.10.10.10">
    <property type="entry name" value="Winged helix-like DNA-binding domain superfamily/Winged helix DNA-binding domain"/>
    <property type="match status" value="1"/>
</dbReference>
<dbReference type="SUPFAM" id="SSF51206">
    <property type="entry name" value="cAMP-binding domain-like"/>
    <property type="match status" value="1"/>
</dbReference>
<dbReference type="CDD" id="cd00038">
    <property type="entry name" value="CAP_ED"/>
    <property type="match status" value="1"/>
</dbReference>
<name>A0ABV6KDZ3_9BACI</name>
<dbReference type="SUPFAM" id="SSF46785">
    <property type="entry name" value="Winged helix' DNA-binding domain"/>
    <property type="match status" value="1"/>
</dbReference>
<evidence type="ECO:0000256" key="4">
    <source>
        <dbReference type="ARBA" id="ARBA00023163"/>
    </source>
</evidence>
<dbReference type="Pfam" id="PF00027">
    <property type="entry name" value="cNMP_binding"/>
    <property type="match status" value="1"/>
</dbReference>
<keyword evidence="2" id="KW-0238">DNA-binding</keyword>
<dbReference type="PRINTS" id="PR00034">
    <property type="entry name" value="HTHCRP"/>
</dbReference>